<dbReference type="Proteomes" id="UP000024842">
    <property type="component" value="Unassembled WGS sequence"/>
</dbReference>
<dbReference type="EMBL" id="BAUP01000072">
    <property type="protein sequence ID" value="GAJ46217.1"/>
    <property type="molecule type" value="Genomic_DNA"/>
</dbReference>
<evidence type="ECO:0000313" key="2">
    <source>
        <dbReference type="Proteomes" id="UP000024842"/>
    </source>
</evidence>
<reference evidence="1 2" key="1">
    <citation type="journal article" date="2014" name="FEMS Microbiol. Lett.">
        <title>Draft genome sequences of three Holospora species (Holospora obtusa, Holospora undulata, and Holospora elegans), endonuclear symbiotic bacteria of the ciliate Paramecium caudatum.</title>
        <authorList>
            <person name="Dohra H."/>
            <person name="Tanaka K."/>
            <person name="Suzuki T."/>
            <person name="Fujishima M."/>
            <person name="Suzuki H."/>
        </authorList>
    </citation>
    <scope>NUCLEOTIDE SEQUENCE [LARGE SCALE GENOMIC DNA]</scope>
    <source>
        <strain evidence="1 2">E1</strain>
    </source>
</reference>
<keyword evidence="2" id="KW-1185">Reference proteome</keyword>
<accession>A0A023DZB6</accession>
<comment type="caution">
    <text evidence="1">The sequence shown here is derived from an EMBL/GenBank/DDBJ whole genome shotgun (WGS) entry which is preliminary data.</text>
</comment>
<gene>
    <name evidence="1" type="ORF">HE1_00543</name>
</gene>
<sequence length="38" mass="4320">MLRKFIVIFFVLSMNTAVLAISDQVSEKNLSSIVDQYV</sequence>
<name>A0A023DZB6_9PROT</name>
<organism evidence="1 2">
    <name type="scientific">Holospora elegans E1</name>
    <dbReference type="NCBI Taxonomy" id="1427503"/>
    <lineage>
        <taxon>Bacteria</taxon>
        <taxon>Pseudomonadati</taxon>
        <taxon>Pseudomonadota</taxon>
        <taxon>Alphaproteobacteria</taxon>
        <taxon>Holosporales</taxon>
        <taxon>Holosporaceae</taxon>
        <taxon>Holospora</taxon>
    </lineage>
</organism>
<protein>
    <submittedName>
        <fullName evidence="1">Uncharacterized protein</fullName>
    </submittedName>
</protein>
<dbReference type="AlphaFoldDB" id="A0A023DZB6"/>
<evidence type="ECO:0000313" key="1">
    <source>
        <dbReference type="EMBL" id="GAJ46217.1"/>
    </source>
</evidence>
<proteinExistence type="predicted"/>